<feature type="region of interest" description="Disordered" evidence="1">
    <location>
        <begin position="1"/>
        <end position="49"/>
    </location>
</feature>
<evidence type="ECO:0000313" key="3">
    <source>
        <dbReference type="EMBL" id="MFC6893553.1"/>
    </source>
</evidence>
<proteinExistence type="predicted"/>
<organism evidence="3 4">
    <name type="scientific">Halopenitus salinus</name>
    <dbReference type="NCBI Taxonomy" id="1198295"/>
    <lineage>
        <taxon>Archaea</taxon>
        <taxon>Methanobacteriati</taxon>
        <taxon>Methanobacteriota</taxon>
        <taxon>Stenosarchaea group</taxon>
        <taxon>Halobacteria</taxon>
        <taxon>Halobacteriales</taxon>
        <taxon>Haloferacaceae</taxon>
        <taxon>Halopenitus</taxon>
    </lineage>
</organism>
<gene>
    <name evidence="3" type="ORF">ACFQE9_13190</name>
</gene>
<feature type="transmembrane region" description="Helical" evidence="2">
    <location>
        <begin position="106"/>
        <end position="124"/>
    </location>
</feature>
<reference evidence="3 4" key="1">
    <citation type="journal article" date="2019" name="Int. J. Syst. Evol. Microbiol.">
        <title>The Global Catalogue of Microorganisms (GCM) 10K type strain sequencing project: providing services to taxonomists for standard genome sequencing and annotation.</title>
        <authorList>
            <consortium name="The Broad Institute Genomics Platform"/>
            <consortium name="The Broad Institute Genome Sequencing Center for Infectious Disease"/>
            <person name="Wu L."/>
            <person name="Ma J."/>
        </authorList>
    </citation>
    <scope>NUCLEOTIDE SEQUENCE [LARGE SCALE GENOMIC DNA]</scope>
    <source>
        <strain evidence="3 4">SKJ47</strain>
    </source>
</reference>
<protein>
    <submittedName>
        <fullName evidence="3">Uncharacterized protein</fullName>
    </submittedName>
</protein>
<sequence>MTGRDVDANSSEGDSWEEDSPDEDLSDTDSPDAGSPDSVEHRDAGRLGGSLRVSDGRIVVDPAGTDPILVDPSTVSEVTHRSIAWFQLVMGVGIVAFGLLSVSRHLLGAFAFVLAGAAVLLVTWRRRDRVRIHVHGRAKPLSVYPEEPETFLSAVEEALEEASPTEEPSGDSPPAETRSPEEL</sequence>
<evidence type="ECO:0000256" key="1">
    <source>
        <dbReference type="SAM" id="MobiDB-lite"/>
    </source>
</evidence>
<name>A0ABD5UWT8_9EURY</name>
<keyword evidence="2" id="KW-1133">Transmembrane helix</keyword>
<keyword evidence="4" id="KW-1185">Reference proteome</keyword>
<evidence type="ECO:0000256" key="2">
    <source>
        <dbReference type="SAM" id="Phobius"/>
    </source>
</evidence>
<keyword evidence="2" id="KW-0812">Transmembrane</keyword>
<accession>A0ABD5UWT8</accession>
<feature type="transmembrane region" description="Helical" evidence="2">
    <location>
        <begin position="83"/>
        <end position="100"/>
    </location>
</feature>
<evidence type="ECO:0000313" key="4">
    <source>
        <dbReference type="Proteomes" id="UP001596296"/>
    </source>
</evidence>
<feature type="region of interest" description="Disordered" evidence="1">
    <location>
        <begin position="158"/>
        <end position="183"/>
    </location>
</feature>
<feature type="compositionally biased region" description="Acidic residues" evidence="1">
    <location>
        <begin position="14"/>
        <end position="30"/>
    </location>
</feature>
<dbReference type="RefSeq" id="WP_379745486.1">
    <property type="nucleotide sequence ID" value="NZ_JBHSVN010000001.1"/>
</dbReference>
<dbReference type="Proteomes" id="UP001596296">
    <property type="component" value="Unassembled WGS sequence"/>
</dbReference>
<keyword evidence="2" id="KW-0472">Membrane</keyword>
<comment type="caution">
    <text evidence="3">The sequence shown here is derived from an EMBL/GenBank/DDBJ whole genome shotgun (WGS) entry which is preliminary data.</text>
</comment>
<dbReference type="AlphaFoldDB" id="A0ABD5UWT8"/>
<dbReference type="EMBL" id="JBHSXL010000009">
    <property type="protein sequence ID" value="MFC6893553.1"/>
    <property type="molecule type" value="Genomic_DNA"/>
</dbReference>